<dbReference type="RefSeq" id="WP_136394077.1">
    <property type="nucleotide sequence ID" value="NZ_SSND01000001.1"/>
</dbReference>
<dbReference type="Pfam" id="PF00583">
    <property type="entry name" value="Acetyltransf_1"/>
    <property type="match status" value="1"/>
</dbReference>
<dbReference type="PANTHER" id="PTHR43420">
    <property type="entry name" value="ACETYLTRANSFERASE"/>
    <property type="match status" value="1"/>
</dbReference>
<evidence type="ECO:0000256" key="2">
    <source>
        <dbReference type="ARBA" id="ARBA00023315"/>
    </source>
</evidence>
<sequence>MTPDALYATVEATWPPASARRIGPWIVREGQGGGQRVSAATVAGDWTGADIPAAEQAMRDLGQTPLFMIRTQDAALDAVLAARGYRVKDPVVAYAGPAAAVAEPAPSPMKAFPHWPPLAITLEVWEETGIGPGRVAVMQRVAGPKCAILGRIEDRAAGALFVAVNGPIAMVHAVEVLPAMRRKGLARAMLKRAAGWAADQGAETFSLVVTEANEGARALYSSLGMDVVGHYHYRIL</sequence>
<name>A0A4S3MUT4_9RHOB</name>
<evidence type="ECO:0000313" key="4">
    <source>
        <dbReference type="EMBL" id="THD85705.1"/>
    </source>
</evidence>
<organism evidence="4 5">
    <name type="scientific">Aliigemmobacter aestuarii</name>
    <dbReference type="NCBI Taxonomy" id="1445661"/>
    <lineage>
        <taxon>Bacteria</taxon>
        <taxon>Pseudomonadati</taxon>
        <taxon>Pseudomonadota</taxon>
        <taxon>Alphaproteobacteria</taxon>
        <taxon>Rhodobacterales</taxon>
        <taxon>Paracoccaceae</taxon>
        <taxon>Aliigemmobacter</taxon>
    </lineage>
</organism>
<dbReference type="AlphaFoldDB" id="A0A4S3MUT4"/>
<dbReference type="InterPro" id="IPR016181">
    <property type="entry name" value="Acyl_CoA_acyltransferase"/>
</dbReference>
<dbReference type="InterPro" id="IPR050680">
    <property type="entry name" value="YpeA/RimI_acetyltransf"/>
</dbReference>
<evidence type="ECO:0000256" key="1">
    <source>
        <dbReference type="ARBA" id="ARBA00022679"/>
    </source>
</evidence>
<feature type="domain" description="N-acetyltransferase" evidence="3">
    <location>
        <begin position="107"/>
        <end position="236"/>
    </location>
</feature>
<protein>
    <submittedName>
        <fullName evidence="4">GNAT family N-acetyltransferase</fullName>
    </submittedName>
</protein>
<gene>
    <name evidence="4" type="ORF">E7811_08465</name>
</gene>
<dbReference type="PROSITE" id="PS51186">
    <property type="entry name" value="GNAT"/>
    <property type="match status" value="1"/>
</dbReference>
<dbReference type="Proteomes" id="UP000309450">
    <property type="component" value="Unassembled WGS sequence"/>
</dbReference>
<accession>A0A4S3MUT4</accession>
<dbReference type="OrthoDB" id="7301318at2"/>
<dbReference type="Gene3D" id="3.40.630.30">
    <property type="match status" value="1"/>
</dbReference>
<evidence type="ECO:0000259" key="3">
    <source>
        <dbReference type="PROSITE" id="PS51186"/>
    </source>
</evidence>
<proteinExistence type="predicted"/>
<evidence type="ECO:0000313" key="5">
    <source>
        <dbReference type="Proteomes" id="UP000309450"/>
    </source>
</evidence>
<dbReference type="SUPFAM" id="SSF55729">
    <property type="entry name" value="Acyl-CoA N-acyltransferases (Nat)"/>
    <property type="match status" value="1"/>
</dbReference>
<dbReference type="InterPro" id="IPR000182">
    <property type="entry name" value="GNAT_dom"/>
</dbReference>
<reference evidence="4 5" key="1">
    <citation type="submission" date="2019-04" db="EMBL/GenBank/DDBJ databases">
        <title>Draft genome sequence of Gemmobacter aestuarii sp. nov.</title>
        <authorList>
            <person name="Hameed A."/>
            <person name="Lin S.-Y."/>
            <person name="Shahina M."/>
            <person name="Lai W.-A."/>
            <person name="Young C.-C."/>
        </authorList>
    </citation>
    <scope>NUCLEOTIDE SEQUENCE [LARGE SCALE GENOMIC DNA]</scope>
    <source>
        <strain evidence="4 5">CC-PW-75</strain>
    </source>
</reference>
<dbReference type="CDD" id="cd04301">
    <property type="entry name" value="NAT_SF"/>
    <property type="match status" value="1"/>
</dbReference>
<dbReference type="EMBL" id="SSND01000001">
    <property type="protein sequence ID" value="THD85705.1"/>
    <property type="molecule type" value="Genomic_DNA"/>
</dbReference>
<keyword evidence="5" id="KW-1185">Reference proteome</keyword>
<comment type="caution">
    <text evidence="4">The sequence shown here is derived from an EMBL/GenBank/DDBJ whole genome shotgun (WGS) entry which is preliminary data.</text>
</comment>
<keyword evidence="2" id="KW-0012">Acyltransferase</keyword>
<dbReference type="PANTHER" id="PTHR43420:SF44">
    <property type="entry name" value="ACETYLTRANSFERASE YPEA"/>
    <property type="match status" value="1"/>
</dbReference>
<keyword evidence="1 4" id="KW-0808">Transferase</keyword>
<dbReference type="GO" id="GO:0016747">
    <property type="term" value="F:acyltransferase activity, transferring groups other than amino-acyl groups"/>
    <property type="evidence" value="ECO:0007669"/>
    <property type="project" value="InterPro"/>
</dbReference>